<name>A0AAV7Q218_PLEWA</name>
<proteinExistence type="predicted"/>
<organism evidence="2 3">
    <name type="scientific">Pleurodeles waltl</name>
    <name type="common">Iberian ribbed newt</name>
    <dbReference type="NCBI Taxonomy" id="8319"/>
    <lineage>
        <taxon>Eukaryota</taxon>
        <taxon>Metazoa</taxon>
        <taxon>Chordata</taxon>
        <taxon>Craniata</taxon>
        <taxon>Vertebrata</taxon>
        <taxon>Euteleostomi</taxon>
        <taxon>Amphibia</taxon>
        <taxon>Batrachia</taxon>
        <taxon>Caudata</taxon>
        <taxon>Salamandroidea</taxon>
        <taxon>Salamandridae</taxon>
        <taxon>Pleurodelinae</taxon>
        <taxon>Pleurodeles</taxon>
    </lineage>
</organism>
<sequence length="119" mass="12659">MNRFILASFLALCCLTAVRGLKCKGCDFKVWSICFSGSGDQDCTGTCSTTSTSIGSVSLFKKLECSTNCTAVVKGQDSVFKLNYDISCCNTELCNSASTNRLALTLAPAVALAWLMKAL</sequence>
<evidence type="ECO:0000256" key="1">
    <source>
        <dbReference type="SAM" id="SignalP"/>
    </source>
</evidence>
<gene>
    <name evidence="2" type="ORF">NDU88_000875</name>
</gene>
<keyword evidence="1" id="KW-0732">Signal</keyword>
<evidence type="ECO:0000313" key="3">
    <source>
        <dbReference type="Proteomes" id="UP001066276"/>
    </source>
</evidence>
<protein>
    <recommendedName>
        <fullName evidence="4">UPAR/Ly6 domain-containing protein</fullName>
    </recommendedName>
</protein>
<evidence type="ECO:0008006" key="4">
    <source>
        <dbReference type="Google" id="ProtNLM"/>
    </source>
</evidence>
<reference evidence="2" key="1">
    <citation type="journal article" date="2022" name="bioRxiv">
        <title>Sequencing and chromosome-scale assembly of the giantPleurodeles waltlgenome.</title>
        <authorList>
            <person name="Brown T."/>
            <person name="Elewa A."/>
            <person name="Iarovenko S."/>
            <person name="Subramanian E."/>
            <person name="Araus A.J."/>
            <person name="Petzold A."/>
            <person name="Susuki M."/>
            <person name="Suzuki K.-i.T."/>
            <person name="Hayashi T."/>
            <person name="Toyoda A."/>
            <person name="Oliveira C."/>
            <person name="Osipova E."/>
            <person name="Leigh N.D."/>
            <person name="Simon A."/>
            <person name="Yun M.H."/>
        </authorList>
    </citation>
    <scope>NUCLEOTIDE SEQUENCE</scope>
    <source>
        <strain evidence="2">20211129_DDA</strain>
        <tissue evidence="2">Liver</tissue>
    </source>
</reference>
<dbReference type="AlphaFoldDB" id="A0AAV7Q218"/>
<keyword evidence="3" id="KW-1185">Reference proteome</keyword>
<feature type="signal peptide" evidence="1">
    <location>
        <begin position="1"/>
        <end position="20"/>
    </location>
</feature>
<comment type="caution">
    <text evidence="2">The sequence shown here is derived from an EMBL/GenBank/DDBJ whole genome shotgun (WGS) entry which is preliminary data.</text>
</comment>
<evidence type="ECO:0000313" key="2">
    <source>
        <dbReference type="EMBL" id="KAJ1134423.1"/>
    </source>
</evidence>
<dbReference type="Proteomes" id="UP001066276">
    <property type="component" value="Chromosome 6"/>
</dbReference>
<feature type="chain" id="PRO_5043698074" description="UPAR/Ly6 domain-containing protein" evidence="1">
    <location>
        <begin position="21"/>
        <end position="119"/>
    </location>
</feature>
<dbReference type="EMBL" id="JANPWB010000010">
    <property type="protein sequence ID" value="KAJ1134423.1"/>
    <property type="molecule type" value="Genomic_DNA"/>
</dbReference>
<accession>A0AAV7Q218</accession>